<dbReference type="Proteomes" id="UP000053244">
    <property type="component" value="Unassembled WGS sequence"/>
</dbReference>
<dbReference type="InterPro" id="IPR000157">
    <property type="entry name" value="TIR_dom"/>
</dbReference>
<sequence>MSQKVYDVFMSLAGPDRTRVENLVRAMEKAGLSVFYDQRLPVYRGITAEIESALRNSTTLLAYYSRDYTNRAACQYELTTAFLAGLREGDPIRRIMVINPHRETDHLAPAVLADEKFDRLPFPGDDAETSRVVREIKAKVRTLTGRIGDHPVSGEQTWHARRQPGTPDFTGRYHQIWELHSALVKHRFGLTHYDATGGVCVLTGLPGIGKSALAAAYAWHFEASHRGGVWWVSLDGSSTDPDSLAATFAAELRALLAFRAVPPSASDQEVIVAFADHVANQPEPSLLIVDGIPGELTAEIVHRLAVPSVGARLRTVLITNGAVTDSPAHVLNLGTMSEEDAWDLLQRYRDGSKSEVTALARRLGHHPMALRLAGHRLQIRGSLTGYADLLAEIDRDATAIAPVTALLRHRIGALHADAVQLLRAAVVCSPVAMPAGLVRRLLGNAAAGTAVEELQREHVVTPTPSGWQPHGLVRDTVRDLDPAVDWTAVAAEAADAVLETDGADPAEESLRARHAGHLALRDDLPDPVAVRLHRLALAHFESMGEAILALPHHRALARRFPDDRTTLLAAARCMFDSGAFEEALEVGTRAGDEGRRIVAGSLDALGRISEADPLWTALMAEPGRAPADTEMAYLRSLRLRGRHQEGRRGLAKLIARLASSAGQSFDLVQAAELELARAEMETDGQVAARRRAAAVVAAYTARNLSGHVNAVEANRMLADARLTLALTDLKADPVGWQDAARELERLRDQHADTHGRRSVLTLTLAVAHAEALIALGRPGAARRAVQTVRDDVLDRLGPQHPAALRADMVLGYAAAQFHEYPAARNHNARAWAGLRDTLGPTHPNTLRAEFNLAVAHKMLGESAAARQHFCHVERNTASSVGRGTDLHWQAKIGKGLQLMPSALWRQIAPQPPVDD</sequence>
<dbReference type="EMBL" id="LLZH01000121">
    <property type="protein sequence ID" value="KUL34494.1"/>
    <property type="molecule type" value="Genomic_DNA"/>
</dbReference>
<keyword evidence="3" id="KW-1185">Reference proteome</keyword>
<dbReference type="GO" id="GO:0007165">
    <property type="term" value="P:signal transduction"/>
    <property type="evidence" value="ECO:0007669"/>
    <property type="project" value="InterPro"/>
</dbReference>
<dbReference type="SUPFAM" id="SSF52200">
    <property type="entry name" value="Toll/Interleukin receptor TIR domain"/>
    <property type="match status" value="1"/>
</dbReference>
<accession>A0A0X3UPP4</accession>
<name>A0A0X3UPP4_9ACTN</name>
<dbReference type="PANTHER" id="PTHR47691:SF3">
    <property type="entry name" value="HTH-TYPE TRANSCRIPTIONAL REGULATOR RV0890C-RELATED"/>
    <property type="match status" value="1"/>
</dbReference>
<dbReference type="SUPFAM" id="SSF48452">
    <property type="entry name" value="TPR-like"/>
    <property type="match status" value="1"/>
</dbReference>
<dbReference type="OrthoDB" id="3490462at2"/>
<feature type="domain" description="TIR" evidence="1">
    <location>
        <begin position="4"/>
        <end position="140"/>
    </location>
</feature>
<dbReference type="AlphaFoldDB" id="A0A0X3UPP4"/>
<organism evidence="2 3">
    <name type="scientific">Actinoplanes awajinensis subsp. mycoplanecinus</name>
    <dbReference type="NCBI Taxonomy" id="135947"/>
    <lineage>
        <taxon>Bacteria</taxon>
        <taxon>Bacillati</taxon>
        <taxon>Actinomycetota</taxon>
        <taxon>Actinomycetes</taxon>
        <taxon>Micromonosporales</taxon>
        <taxon>Micromonosporaceae</taxon>
        <taxon>Actinoplanes</taxon>
    </lineage>
</organism>
<dbReference type="InterPro" id="IPR035897">
    <property type="entry name" value="Toll_tir_struct_dom_sf"/>
</dbReference>
<evidence type="ECO:0000313" key="2">
    <source>
        <dbReference type="EMBL" id="KUL34494.1"/>
    </source>
</evidence>
<dbReference type="PANTHER" id="PTHR47691">
    <property type="entry name" value="REGULATOR-RELATED"/>
    <property type="match status" value="1"/>
</dbReference>
<dbReference type="Gene3D" id="3.40.50.300">
    <property type="entry name" value="P-loop containing nucleotide triphosphate hydrolases"/>
    <property type="match status" value="1"/>
</dbReference>
<dbReference type="Pfam" id="PF13676">
    <property type="entry name" value="TIR_2"/>
    <property type="match status" value="1"/>
</dbReference>
<comment type="caution">
    <text evidence="2">The sequence shown here is derived from an EMBL/GenBank/DDBJ whole genome shotgun (WGS) entry which is preliminary data.</text>
</comment>
<gene>
    <name evidence="2" type="ORF">ADL15_15540</name>
</gene>
<reference evidence="2 3" key="1">
    <citation type="submission" date="2015-10" db="EMBL/GenBank/DDBJ databases">
        <authorList>
            <person name="Gilbert D.G."/>
        </authorList>
    </citation>
    <scope>NUCLEOTIDE SEQUENCE [LARGE SCALE GENOMIC DNA]</scope>
    <source>
        <strain evidence="2 3">NRRL B-16712</strain>
    </source>
</reference>
<proteinExistence type="predicted"/>
<protein>
    <recommendedName>
        <fullName evidence="1">TIR domain-containing protein</fullName>
    </recommendedName>
</protein>
<dbReference type="Gene3D" id="3.40.50.10140">
    <property type="entry name" value="Toll/interleukin-1 receptor homology (TIR) domain"/>
    <property type="match status" value="1"/>
</dbReference>
<dbReference type="Gene3D" id="1.25.40.10">
    <property type="entry name" value="Tetratricopeptide repeat domain"/>
    <property type="match status" value="1"/>
</dbReference>
<dbReference type="RefSeq" id="WP_067690505.1">
    <property type="nucleotide sequence ID" value="NZ_LLZH01000121.1"/>
</dbReference>
<evidence type="ECO:0000313" key="3">
    <source>
        <dbReference type="Proteomes" id="UP000053244"/>
    </source>
</evidence>
<evidence type="ECO:0000259" key="1">
    <source>
        <dbReference type="PROSITE" id="PS50104"/>
    </source>
</evidence>
<dbReference type="PROSITE" id="PS50104">
    <property type="entry name" value="TIR"/>
    <property type="match status" value="1"/>
</dbReference>
<dbReference type="InterPro" id="IPR027417">
    <property type="entry name" value="P-loop_NTPase"/>
</dbReference>
<dbReference type="SUPFAM" id="SSF52540">
    <property type="entry name" value="P-loop containing nucleoside triphosphate hydrolases"/>
    <property type="match status" value="1"/>
</dbReference>
<dbReference type="InterPro" id="IPR011990">
    <property type="entry name" value="TPR-like_helical_dom_sf"/>
</dbReference>